<proteinExistence type="predicted"/>
<gene>
    <name evidence="2" type="ORF">GCM10010946_02900</name>
</gene>
<dbReference type="Gene3D" id="3.40.190.10">
    <property type="entry name" value="Periplasmic binding protein-like II"/>
    <property type="match status" value="1"/>
</dbReference>
<sequence length="145" mass="16389">MRRFCLLWLFTLLLTVTQTASAELVVVVSAASGIEKMSRDEVVDLFMGRTRKLPNGTLAIPVDLSNTNPEKALFYQQLIGRELAEVNSYWARLRFSGQGMPPIQAENADELVRLIADNKSAIGYIDRKKLDRRLKPVYIFSQTTP</sequence>
<evidence type="ECO:0000313" key="2">
    <source>
        <dbReference type="EMBL" id="GGX29430.1"/>
    </source>
</evidence>
<evidence type="ECO:0000313" key="3">
    <source>
        <dbReference type="Proteomes" id="UP000653343"/>
    </source>
</evidence>
<keyword evidence="1" id="KW-0732">Signal</keyword>
<feature type="chain" id="PRO_5046738041" description="Phosphate ABC transporter substrate-binding protein" evidence="1">
    <location>
        <begin position="23"/>
        <end position="145"/>
    </location>
</feature>
<evidence type="ECO:0008006" key="4">
    <source>
        <dbReference type="Google" id="ProtNLM"/>
    </source>
</evidence>
<comment type="caution">
    <text evidence="2">The sequence shown here is derived from an EMBL/GenBank/DDBJ whole genome shotgun (WGS) entry which is preliminary data.</text>
</comment>
<feature type="signal peptide" evidence="1">
    <location>
        <begin position="1"/>
        <end position="22"/>
    </location>
</feature>
<accession>A0ABQ2XQN7</accession>
<protein>
    <recommendedName>
        <fullName evidence="4">Phosphate ABC transporter substrate-binding protein</fullName>
    </recommendedName>
</protein>
<evidence type="ECO:0000256" key="1">
    <source>
        <dbReference type="SAM" id="SignalP"/>
    </source>
</evidence>
<reference evidence="3" key="1">
    <citation type="journal article" date="2019" name="Int. J. Syst. Evol. Microbiol.">
        <title>The Global Catalogue of Microorganisms (GCM) 10K type strain sequencing project: providing services to taxonomists for standard genome sequencing and annotation.</title>
        <authorList>
            <consortium name="The Broad Institute Genomics Platform"/>
            <consortium name="The Broad Institute Genome Sequencing Center for Infectious Disease"/>
            <person name="Wu L."/>
            <person name="Ma J."/>
        </authorList>
    </citation>
    <scope>NUCLEOTIDE SEQUENCE [LARGE SCALE GENOMIC DNA]</scope>
    <source>
        <strain evidence="3">KCTC 23917</strain>
    </source>
</reference>
<organism evidence="2 3">
    <name type="scientific">Undibacterium squillarum</name>
    <dbReference type="NCBI Taxonomy" id="1131567"/>
    <lineage>
        <taxon>Bacteria</taxon>
        <taxon>Pseudomonadati</taxon>
        <taxon>Pseudomonadota</taxon>
        <taxon>Betaproteobacteria</taxon>
        <taxon>Burkholderiales</taxon>
        <taxon>Oxalobacteraceae</taxon>
        <taxon>Undibacterium</taxon>
    </lineage>
</organism>
<dbReference type="Proteomes" id="UP000653343">
    <property type="component" value="Unassembled WGS sequence"/>
</dbReference>
<name>A0ABQ2XQN7_9BURK</name>
<keyword evidence="3" id="KW-1185">Reference proteome</keyword>
<dbReference type="SUPFAM" id="SSF53850">
    <property type="entry name" value="Periplasmic binding protein-like II"/>
    <property type="match status" value="1"/>
</dbReference>
<dbReference type="EMBL" id="BMYU01000001">
    <property type="protein sequence ID" value="GGX29430.1"/>
    <property type="molecule type" value="Genomic_DNA"/>
</dbReference>
<dbReference type="RefSeq" id="WP_189355230.1">
    <property type="nucleotide sequence ID" value="NZ_BMYU01000001.1"/>
</dbReference>